<dbReference type="PANTHER" id="PTHR46656">
    <property type="entry name" value="PUTATIVE-RELATED"/>
    <property type="match status" value="1"/>
</dbReference>
<feature type="compositionally biased region" description="Basic residues" evidence="1">
    <location>
        <begin position="15"/>
        <end position="25"/>
    </location>
</feature>
<dbReference type="Proteomes" id="UP000005387">
    <property type="component" value="Unassembled WGS sequence"/>
</dbReference>
<dbReference type="SUPFAM" id="SSF53756">
    <property type="entry name" value="UDP-Glycosyltransferase/glycogen phosphorylase"/>
    <property type="match status" value="1"/>
</dbReference>
<proteinExistence type="predicted"/>
<dbReference type="eggNOG" id="COG0438">
    <property type="taxonomic scope" value="Bacteria"/>
</dbReference>
<gene>
    <name evidence="3" type="ORF">PaecuDRAFT_4481</name>
</gene>
<dbReference type="PANTHER" id="PTHR46656:SF3">
    <property type="entry name" value="PUTATIVE-RELATED"/>
    <property type="match status" value="1"/>
</dbReference>
<feature type="region of interest" description="Disordered" evidence="1">
    <location>
        <begin position="1"/>
        <end position="67"/>
    </location>
</feature>
<dbReference type="GO" id="GO:0016757">
    <property type="term" value="F:glycosyltransferase activity"/>
    <property type="evidence" value="ECO:0007669"/>
    <property type="project" value="InterPro"/>
</dbReference>
<dbReference type="InterPro" id="IPR001296">
    <property type="entry name" value="Glyco_trans_1"/>
</dbReference>
<evidence type="ECO:0000256" key="1">
    <source>
        <dbReference type="SAM" id="MobiDB-lite"/>
    </source>
</evidence>
<keyword evidence="4" id="KW-1185">Reference proteome</keyword>
<feature type="domain" description="Glycosyl transferase family 1" evidence="2">
    <location>
        <begin position="246"/>
        <end position="408"/>
    </location>
</feature>
<protein>
    <submittedName>
        <fullName evidence="3">Glycosyl transferase group 1</fullName>
    </submittedName>
</protein>
<sequence>MRAQRRKQQPLASSRKTKGRAKRSRAGAPARRVGRHAGFRRSQRLRRQARLQRKPAPALQQTAEPQAPLYEGAPGVQLIGFSRAESGVGEACRLQAASLLAANVPTSIVSCDALSLNRTTDLSTVSLEQTEPLHRCSILQFNPDMLPHVFARYGHRLVERKYTVGYWHWELHSIPDEWANYWPYFQEIWTPSAFVREAIAAKSPLPVITMPYGCMPDDGFRPGRFYYGLPQEPFLFVTMFDTYSFIERKNPIGALEAFLQAFGRHDPSVGLVIKVNNAHNSSLELERLKQRMVGSSNVYYIEAGMTRKETGGLLAACNAYVSLHRAEGFGLGIAEAMARGKPAISTDWSGSTELVQPNTGCPVRYTLTPITQTIGPYEAGNYWAEPDIEHAAGHMRRLASDRAACERLGTMAAHSLHARFHPLSTGQAMKQRLQTLGLLS</sequence>
<organism evidence="3 4">
    <name type="scientific">Paenibacillus curdlanolyticus YK9</name>
    <dbReference type="NCBI Taxonomy" id="717606"/>
    <lineage>
        <taxon>Bacteria</taxon>
        <taxon>Bacillati</taxon>
        <taxon>Bacillota</taxon>
        <taxon>Bacilli</taxon>
        <taxon>Bacillales</taxon>
        <taxon>Paenibacillaceae</taxon>
        <taxon>Paenibacillus</taxon>
    </lineage>
</organism>
<dbReference type="Pfam" id="PF00534">
    <property type="entry name" value="Glycos_transf_1"/>
    <property type="match status" value="1"/>
</dbReference>
<name>E0IFM1_9BACL</name>
<evidence type="ECO:0000313" key="4">
    <source>
        <dbReference type="Proteomes" id="UP000005387"/>
    </source>
</evidence>
<evidence type="ECO:0000259" key="2">
    <source>
        <dbReference type="Pfam" id="PF00534"/>
    </source>
</evidence>
<dbReference type="AlphaFoldDB" id="E0IFM1"/>
<dbReference type="EMBL" id="AEDD01000014">
    <property type="protein sequence ID" value="EFM08687.1"/>
    <property type="molecule type" value="Genomic_DNA"/>
</dbReference>
<evidence type="ECO:0000313" key="3">
    <source>
        <dbReference type="EMBL" id="EFM08687.1"/>
    </source>
</evidence>
<accession>E0IFM1</accession>
<keyword evidence="3" id="KW-0808">Transferase</keyword>
<dbReference type="STRING" id="717606.PaecuDRAFT_4481"/>
<reference evidence="3 4" key="1">
    <citation type="submission" date="2010-07" db="EMBL/GenBank/DDBJ databases">
        <title>The draft genome of Paenibacillus curdlanolyticus YK9.</title>
        <authorList>
            <consortium name="US DOE Joint Genome Institute (JGI-PGF)"/>
            <person name="Lucas S."/>
            <person name="Copeland A."/>
            <person name="Lapidus A."/>
            <person name="Cheng J.-F."/>
            <person name="Bruce D."/>
            <person name="Goodwin L."/>
            <person name="Pitluck S."/>
            <person name="Land M.L."/>
            <person name="Hauser L."/>
            <person name="Chang Y.-J."/>
            <person name="Jeffries C."/>
            <person name="Anderson I.J."/>
            <person name="Johnson E."/>
            <person name="Loganathan U."/>
            <person name="Mulhopadhyay B."/>
            <person name="Kyrpides N."/>
            <person name="Woyke T.J."/>
        </authorList>
    </citation>
    <scope>NUCLEOTIDE SEQUENCE [LARGE SCALE GENOMIC DNA]</scope>
    <source>
        <strain evidence="3 4">YK9</strain>
    </source>
</reference>
<dbReference type="CDD" id="cd03801">
    <property type="entry name" value="GT4_PimA-like"/>
    <property type="match status" value="1"/>
</dbReference>
<dbReference type="Gene3D" id="3.40.50.2000">
    <property type="entry name" value="Glycogen Phosphorylase B"/>
    <property type="match status" value="1"/>
</dbReference>
<feature type="compositionally biased region" description="Basic residues" evidence="1">
    <location>
        <begin position="32"/>
        <end position="53"/>
    </location>
</feature>